<dbReference type="GO" id="GO:0016625">
    <property type="term" value="F:oxidoreductase activity, acting on the aldehyde or oxo group of donors, iron-sulfur protein as acceptor"/>
    <property type="evidence" value="ECO:0007669"/>
    <property type="project" value="InterPro"/>
</dbReference>
<dbReference type="InterPro" id="IPR013984">
    <property type="entry name" value="Ald_Fedxn_OxRdtase_dom2"/>
</dbReference>
<dbReference type="GO" id="GO:0051539">
    <property type="term" value="F:4 iron, 4 sulfur cluster binding"/>
    <property type="evidence" value="ECO:0007669"/>
    <property type="project" value="UniProtKB-KW"/>
</dbReference>
<evidence type="ECO:0000313" key="11">
    <source>
        <dbReference type="Proteomes" id="UP000334340"/>
    </source>
</evidence>
<dbReference type="SMART" id="SM00790">
    <property type="entry name" value="AFOR_N"/>
    <property type="match status" value="1"/>
</dbReference>
<dbReference type="InterPro" id="IPR036503">
    <property type="entry name" value="Ald_Fedxn_OxRdtase_N_sf"/>
</dbReference>
<evidence type="ECO:0000259" key="9">
    <source>
        <dbReference type="SMART" id="SM00790"/>
    </source>
</evidence>
<dbReference type="PANTHER" id="PTHR30038:SF0">
    <property type="entry name" value="TUNGSTEN-CONTAINING ALDEHYDE FERREDOXIN OXIDOREDUCTASE"/>
    <property type="match status" value="1"/>
</dbReference>
<sequence length="615" mass="66339">MRHERYGTVLLVDLSSGRTTTRFLGSDVTRRYLGGSGLGVRLLMELCDPTIHPLDPQNPLIFAPGLLTGTLVPGATKTSVVAKSPLTGIFGESSVGGSWGAEYRFTGFDALVVIGTAHEPVYLWICDNHVQIRPAGHVWGKDTFETNATILAETDPEAKVGCIGPAGEALSSIASIMFEGEMARAAGRTGMGAVMGSKRLKAVAVRGSCGVPVAEPRQLLEWAAPEYGHLTAKFGLFTQYGTSASIEVHEERGAVGIKNFSSGDFKAQAARISGPAVRPRYANKPASCIGCPVHCWVTLASGASFSRGPEYETVGSFGSMLLNDDPDSIIRANEMANRLGLDTLSLGNTIAFGIEAFERGLIDRTLTGGLDLKWGDPQTLLTLIELVGRREGIGRLLADGSRAAARTLGKDALALTVEVKGLEVPMHDPRAFWSSALNYACASRGACHLEAVAFAVESGVPIPEFGYNSRLSPYSPDGKAVLVCQMHDLMAVYNATGMCKFFLRAIGGPVWLAKAVNMATGWGLSWRELMTIGDRIFTLKRLFNVRAGVTRADDTLPERIATLDRNARHRAVPVEAFEQMRTEYYDLRGWDQQGRPIDQRLADLGLIEQETLFVD</sequence>
<accession>A0A564ZPD3</accession>
<keyword evidence="4" id="KW-0479">Metal-binding</keyword>
<keyword evidence="5" id="KW-0560">Oxidoreductase</keyword>
<evidence type="ECO:0000256" key="3">
    <source>
        <dbReference type="ARBA" id="ARBA00022485"/>
    </source>
</evidence>
<dbReference type="AlphaFoldDB" id="A0A564ZPD3"/>
<dbReference type="EMBL" id="CABIKM010000063">
    <property type="protein sequence ID" value="VUZ86512.1"/>
    <property type="molecule type" value="Genomic_DNA"/>
</dbReference>
<comment type="cofactor">
    <cofactor evidence="1">
        <name>[4Fe-4S] cluster</name>
        <dbReference type="ChEBI" id="CHEBI:49883"/>
    </cofactor>
</comment>
<dbReference type="GO" id="GO:0046872">
    <property type="term" value="F:metal ion binding"/>
    <property type="evidence" value="ECO:0007669"/>
    <property type="project" value="UniProtKB-KW"/>
</dbReference>
<gene>
    <name evidence="10" type="ORF">MELA_02916</name>
</gene>
<evidence type="ECO:0000256" key="1">
    <source>
        <dbReference type="ARBA" id="ARBA00001966"/>
    </source>
</evidence>
<dbReference type="Pfam" id="PF02730">
    <property type="entry name" value="AFOR_N"/>
    <property type="match status" value="1"/>
</dbReference>
<dbReference type="Gene3D" id="3.60.9.10">
    <property type="entry name" value="Aldehyde ferredoxin oxidoreductase, N-terminal domain"/>
    <property type="match status" value="1"/>
</dbReference>
<dbReference type="Proteomes" id="UP000334340">
    <property type="component" value="Unassembled WGS sequence"/>
</dbReference>
<evidence type="ECO:0000256" key="8">
    <source>
        <dbReference type="ARBA" id="ARBA00049934"/>
    </source>
</evidence>
<evidence type="ECO:0000256" key="7">
    <source>
        <dbReference type="ARBA" id="ARBA00023014"/>
    </source>
</evidence>
<comment type="cofactor">
    <cofactor evidence="8">
        <name>tungstopterin</name>
        <dbReference type="ChEBI" id="CHEBI:30402"/>
    </cofactor>
</comment>
<dbReference type="InterPro" id="IPR051919">
    <property type="entry name" value="W-dependent_AOR"/>
</dbReference>
<keyword evidence="3" id="KW-0004">4Fe-4S</keyword>
<protein>
    <submittedName>
        <fullName evidence="10">Aldehyde:ferredoxin oxidoreductase</fullName>
    </submittedName>
</protein>
<comment type="similarity">
    <text evidence="2">Belongs to the AOR/FOR family.</text>
</comment>
<organism evidence="10 11">
    <name type="scientific">Candidatus Methylomirabilis lanthanidiphila</name>
    <dbReference type="NCBI Taxonomy" id="2211376"/>
    <lineage>
        <taxon>Bacteria</taxon>
        <taxon>Candidatus Methylomirabilota</taxon>
        <taxon>Candidatus Methylomirabilia</taxon>
        <taxon>Candidatus Methylomirabilales</taxon>
        <taxon>Candidatus Methylomirabilaceae</taxon>
        <taxon>Candidatus Methylomirabilis</taxon>
    </lineage>
</organism>
<proteinExistence type="inferred from homology"/>
<dbReference type="InterPro" id="IPR013983">
    <property type="entry name" value="Ald_Fedxn_OxRdtase_N"/>
</dbReference>
<keyword evidence="11" id="KW-1185">Reference proteome</keyword>
<name>A0A564ZPD3_9BACT</name>
<evidence type="ECO:0000256" key="4">
    <source>
        <dbReference type="ARBA" id="ARBA00022723"/>
    </source>
</evidence>
<dbReference type="GO" id="GO:0009055">
    <property type="term" value="F:electron transfer activity"/>
    <property type="evidence" value="ECO:0007669"/>
    <property type="project" value="InterPro"/>
</dbReference>
<evidence type="ECO:0000256" key="6">
    <source>
        <dbReference type="ARBA" id="ARBA00023004"/>
    </source>
</evidence>
<dbReference type="InterPro" id="IPR001203">
    <property type="entry name" value="OxRdtase_Ald_Fedxn_C"/>
</dbReference>
<keyword evidence="7" id="KW-0411">Iron-sulfur</keyword>
<dbReference type="SUPFAM" id="SSF56228">
    <property type="entry name" value="Aldehyde ferredoxin oxidoreductase, N-terminal domain"/>
    <property type="match status" value="1"/>
</dbReference>
<dbReference type="PANTHER" id="PTHR30038">
    <property type="entry name" value="ALDEHYDE FERREDOXIN OXIDOREDUCTASE"/>
    <property type="match status" value="1"/>
</dbReference>
<reference evidence="10 11" key="1">
    <citation type="submission" date="2019-07" db="EMBL/GenBank/DDBJ databases">
        <authorList>
            <person name="Cremers G."/>
        </authorList>
    </citation>
    <scope>NUCLEOTIDE SEQUENCE [LARGE SCALE GENOMIC DNA]</scope>
</reference>
<feature type="domain" description="Aldehyde ferredoxin oxidoreductase N-terminal" evidence="9">
    <location>
        <begin position="7"/>
        <end position="209"/>
    </location>
</feature>
<evidence type="ECO:0000256" key="2">
    <source>
        <dbReference type="ARBA" id="ARBA00011032"/>
    </source>
</evidence>
<dbReference type="Pfam" id="PF01314">
    <property type="entry name" value="AFOR_C"/>
    <property type="match status" value="1"/>
</dbReference>
<dbReference type="Gene3D" id="1.10.599.10">
    <property type="entry name" value="Aldehyde Ferredoxin Oxidoreductase Protein, subunit A, domain 3"/>
    <property type="match status" value="1"/>
</dbReference>
<dbReference type="SUPFAM" id="SSF48310">
    <property type="entry name" value="Aldehyde ferredoxin oxidoreductase, C-terminal domains"/>
    <property type="match status" value="1"/>
</dbReference>
<keyword evidence="6" id="KW-0408">Iron</keyword>
<dbReference type="InterPro" id="IPR036021">
    <property type="entry name" value="Tungsten_al_ferr_oxy-like_C"/>
</dbReference>
<evidence type="ECO:0000256" key="5">
    <source>
        <dbReference type="ARBA" id="ARBA00023002"/>
    </source>
</evidence>
<dbReference type="Gene3D" id="1.10.569.10">
    <property type="entry name" value="Aldehyde Ferredoxin Oxidoreductase Protein, subunit A, domain 2"/>
    <property type="match status" value="1"/>
</dbReference>
<dbReference type="InterPro" id="IPR013985">
    <property type="entry name" value="Ald_Fedxn_OxRdtase_dom3"/>
</dbReference>
<evidence type="ECO:0000313" key="10">
    <source>
        <dbReference type="EMBL" id="VUZ86512.1"/>
    </source>
</evidence>